<keyword evidence="19" id="KW-1185">Reference proteome</keyword>
<comment type="subcellular location">
    <subcellularLocation>
        <location evidence="1">Cytoplasm</location>
        <location evidence="1">Cytoskeleton</location>
    </subcellularLocation>
</comment>
<keyword evidence="10 14" id="KW-0505">Motor protein</keyword>
<keyword evidence="8 14" id="KW-0067">ATP-binding</keyword>
<dbReference type="OrthoDB" id="3176171at2759"/>
<evidence type="ECO:0000256" key="2">
    <source>
        <dbReference type="ARBA" id="ARBA00022490"/>
    </source>
</evidence>
<feature type="coiled-coil region" evidence="15">
    <location>
        <begin position="421"/>
        <end position="448"/>
    </location>
</feature>
<evidence type="ECO:0000256" key="11">
    <source>
        <dbReference type="ARBA" id="ARBA00023212"/>
    </source>
</evidence>
<dbReference type="InterPro" id="IPR047149">
    <property type="entry name" value="KIF11-like"/>
</dbReference>
<dbReference type="InterPro" id="IPR001752">
    <property type="entry name" value="Kinesin_motor_dom"/>
</dbReference>
<evidence type="ECO:0000256" key="3">
    <source>
        <dbReference type="ARBA" id="ARBA00022553"/>
    </source>
</evidence>
<keyword evidence="11" id="KW-0206">Cytoskeleton</keyword>
<keyword evidence="3" id="KW-0597">Phosphoprotein</keyword>
<evidence type="ECO:0000256" key="15">
    <source>
        <dbReference type="SAM" id="Coils"/>
    </source>
</evidence>
<dbReference type="GO" id="GO:0008574">
    <property type="term" value="F:plus-end-directed microtubule motor activity"/>
    <property type="evidence" value="ECO:0007669"/>
    <property type="project" value="TreeGrafter"/>
</dbReference>
<evidence type="ECO:0000259" key="17">
    <source>
        <dbReference type="PROSITE" id="PS50067"/>
    </source>
</evidence>
<dbReference type="Gene3D" id="3.40.850.10">
    <property type="entry name" value="Kinesin motor domain"/>
    <property type="match status" value="1"/>
</dbReference>
<feature type="compositionally biased region" description="Polar residues" evidence="16">
    <location>
        <begin position="42"/>
        <end position="59"/>
    </location>
</feature>
<evidence type="ECO:0000256" key="16">
    <source>
        <dbReference type="SAM" id="MobiDB-lite"/>
    </source>
</evidence>
<dbReference type="FunFam" id="3.40.850.10:FF:000051">
    <property type="entry name" value="Kinesin-like protein bimC"/>
    <property type="match status" value="1"/>
</dbReference>
<dbReference type="GO" id="GO:0005634">
    <property type="term" value="C:nucleus"/>
    <property type="evidence" value="ECO:0007669"/>
    <property type="project" value="TreeGrafter"/>
</dbReference>
<evidence type="ECO:0000313" key="19">
    <source>
        <dbReference type="Proteomes" id="UP000316270"/>
    </source>
</evidence>
<evidence type="ECO:0000256" key="12">
    <source>
        <dbReference type="ARBA" id="ARBA00023306"/>
    </source>
</evidence>
<dbReference type="STRING" id="50376.A0A517KZY4"/>
<dbReference type="InterPro" id="IPR036961">
    <property type="entry name" value="Kinesin_motor_dom_sf"/>
</dbReference>
<dbReference type="CDD" id="cd01364">
    <property type="entry name" value="KISc_BimC_Eg5"/>
    <property type="match status" value="1"/>
</dbReference>
<dbReference type="PANTHER" id="PTHR47970:SF12">
    <property type="entry name" value="KINESIN FAMILY MEMBER 11"/>
    <property type="match status" value="1"/>
</dbReference>
<feature type="coiled-coil region" evidence="15">
    <location>
        <begin position="725"/>
        <end position="759"/>
    </location>
</feature>
<keyword evidence="12" id="KW-0131">Cell cycle</keyword>
<name>A0A517KZY4_9PEZI</name>
<keyword evidence="7" id="KW-0498">Mitosis</keyword>
<keyword evidence="6 14" id="KW-0547">Nucleotide-binding</keyword>
<dbReference type="AlphaFoldDB" id="A0A517KZY4"/>
<feature type="domain" description="Kinesin motor" evidence="17">
    <location>
        <begin position="77"/>
        <end position="412"/>
    </location>
</feature>
<dbReference type="GO" id="GO:0005876">
    <property type="term" value="C:spindle microtubule"/>
    <property type="evidence" value="ECO:0007669"/>
    <property type="project" value="TreeGrafter"/>
</dbReference>
<organism evidence="18 19">
    <name type="scientific">Venturia effusa</name>
    <dbReference type="NCBI Taxonomy" id="50376"/>
    <lineage>
        <taxon>Eukaryota</taxon>
        <taxon>Fungi</taxon>
        <taxon>Dikarya</taxon>
        <taxon>Ascomycota</taxon>
        <taxon>Pezizomycotina</taxon>
        <taxon>Dothideomycetes</taxon>
        <taxon>Pleosporomycetidae</taxon>
        <taxon>Venturiales</taxon>
        <taxon>Venturiaceae</taxon>
        <taxon>Venturia</taxon>
    </lineage>
</organism>
<dbReference type="InterPro" id="IPR019821">
    <property type="entry name" value="Kinesin_motor_CS"/>
</dbReference>
<feature type="binding site" evidence="14">
    <location>
        <begin position="162"/>
        <end position="169"/>
    </location>
    <ligand>
        <name>ATP</name>
        <dbReference type="ChEBI" id="CHEBI:30616"/>
    </ligand>
</feature>
<accession>A0A517KZY4</accession>
<comment type="similarity">
    <text evidence="13">Belongs to the TRAFAC class myosin-kinesin ATPase superfamily. Kinesin family. KIN-5/BimC subfamily.</text>
</comment>
<feature type="region of interest" description="Disordered" evidence="16">
    <location>
        <begin position="1161"/>
        <end position="1183"/>
    </location>
</feature>
<evidence type="ECO:0000256" key="9">
    <source>
        <dbReference type="ARBA" id="ARBA00023054"/>
    </source>
</evidence>
<proteinExistence type="inferred from homology"/>
<reference evidence="18 19" key="1">
    <citation type="submission" date="2019-07" db="EMBL/GenBank/DDBJ databases">
        <title>Finished genome of Venturia effusa.</title>
        <authorList>
            <person name="Young C.A."/>
            <person name="Cox M.P."/>
            <person name="Ganley A.R.D."/>
            <person name="David W.J."/>
        </authorList>
    </citation>
    <scope>NUCLEOTIDE SEQUENCE [LARGE SCALE GENOMIC DNA]</scope>
    <source>
        <strain evidence="19">albino</strain>
    </source>
</reference>
<dbReference type="SUPFAM" id="SSF52540">
    <property type="entry name" value="P-loop containing nucleoside triphosphate hydrolases"/>
    <property type="match status" value="1"/>
</dbReference>
<evidence type="ECO:0000256" key="10">
    <source>
        <dbReference type="ARBA" id="ARBA00023175"/>
    </source>
</evidence>
<keyword evidence="2" id="KW-0963">Cytoplasm</keyword>
<dbReference type="Pfam" id="PF13931">
    <property type="entry name" value="Microtub_bind"/>
    <property type="match status" value="1"/>
</dbReference>
<evidence type="ECO:0000256" key="7">
    <source>
        <dbReference type="ARBA" id="ARBA00022776"/>
    </source>
</evidence>
<evidence type="ECO:0000256" key="4">
    <source>
        <dbReference type="ARBA" id="ARBA00022618"/>
    </source>
</evidence>
<evidence type="ECO:0000256" key="14">
    <source>
        <dbReference type="PROSITE-ProRule" id="PRU00283"/>
    </source>
</evidence>
<dbReference type="Proteomes" id="UP000316270">
    <property type="component" value="Chromosome 2"/>
</dbReference>
<evidence type="ECO:0000256" key="13">
    <source>
        <dbReference type="ARBA" id="ARBA00034704"/>
    </source>
</evidence>
<evidence type="ECO:0000313" key="18">
    <source>
        <dbReference type="EMBL" id="QDS68906.1"/>
    </source>
</evidence>
<dbReference type="SMART" id="SM00129">
    <property type="entry name" value="KISc"/>
    <property type="match status" value="1"/>
</dbReference>
<dbReference type="PANTHER" id="PTHR47970">
    <property type="entry name" value="KINESIN-LIKE PROTEIN KIF11"/>
    <property type="match status" value="1"/>
</dbReference>
<dbReference type="GO" id="GO:0007018">
    <property type="term" value="P:microtubule-based movement"/>
    <property type="evidence" value="ECO:0007669"/>
    <property type="project" value="InterPro"/>
</dbReference>
<dbReference type="Pfam" id="PF00225">
    <property type="entry name" value="Kinesin"/>
    <property type="match status" value="1"/>
</dbReference>
<dbReference type="PROSITE" id="PS50067">
    <property type="entry name" value="KINESIN_MOTOR_2"/>
    <property type="match status" value="1"/>
</dbReference>
<dbReference type="EMBL" id="CP042186">
    <property type="protein sequence ID" value="QDS68906.1"/>
    <property type="molecule type" value="Genomic_DNA"/>
</dbReference>
<evidence type="ECO:0000256" key="8">
    <source>
        <dbReference type="ARBA" id="ARBA00022840"/>
    </source>
</evidence>
<dbReference type="InterPro" id="IPR025901">
    <property type="entry name" value="Kinesin-assoc_MT-bd_dom"/>
</dbReference>
<dbReference type="GO" id="GO:0051301">
    <property type="term" value="P:cell division"/>
    <property type="evidence" value="ECO:0007669"/>
    <property type="project" value="UniProtKB-KW"/>
</dbReference>
<evidence type="ECO:0000256" key="5">
    <source>
        <dbReference type="ARBA" id="ARBA00022701"/>
    </source>
</evidence>
<sequence>MFNPPRNGVKSRAMPPPNHLRKQLNRAQSATPVLSGRASPADSVTSTASRVRSPASSNYGGAKRKEREFDEGGEETNINVVVRCRGRNDREVRENSGVVVSADQKGKSVELSMGPSALSNKTYQFDKVFSPAADQIMIFDEVVSPILDEVLSGLNCTIFAYGQTGTGKTYTMSGDIADILPLPDNAGIIPRVLHALFNKIDGEDSENSVKVSFIELYNEELRDLLSADDSAKLKIYDDNAKKGHSTTLVQGMEESHITSASKGIKLLRDGSHKRQVAATKCNDLSSRSHTVFTVTVYTKRTSEAGEDYISTGKLNLVDLAGSENIQRSGAENKRATEAGLINKSLLTLGRVINALVDRGSHIPYRESKLTRLLQDSLGGRTKTCIIATLSPAKSNLEETISTLDYAFRAKNIRNKPQINQMVSKKTLLKEFTLEIEKLKSELIATRQRNGVFLTQETYEDMTTESESRRILTEEQRDKIETMEINLRNKIQELFSLTTNFNAMKKDTEMTKMMLDGTKSILEKTEAVLEGTRKNLAEEKALRKAHQKTEEALVEVGHGLISTLGQTTVDIGGLHSKLRRRSDLQSMNRRHWSSTQSQVAGTTVTVEEKLSSFRVQQERLIASLSTRMQGFVQQELDNLQTSQQMLREKSAEFETSKMEVDDQTVKSRDDMNDVLEEIKSLREDVKEKVGTGLSALSVSAQRISAGIMTEIDAFQTQVHLSYASLAKDFKSTFDELVQELTNQQKEAEKLRHDIIQANNELALKNSASTMRLSTLLEEERKTQALERQALLSQITTLINATSEKQQLRVEQGITSVQSELGEHGSVHGRVHDTFVAGGRQWSEQSQEIVEKAMKSRDNVKTKIKSDFATTNEHTESLRSVTTAVHDSTTRVVEEQMQHLDTQLHGLDDIVTRIQEQNHTHHKAHVTSLSNLANTVHTSYERIGEHFKTSFARVEELDANMTDQVSELQQALPALDPDIRRPLTELREAIEDQALEEYQATGETPQRRQYEYPLSLPQTEPHDTLLARLRGRSASMPPSPMKADRSPNKGLVFTDTPDAAEEMLLVPSSMTKTINGHQRPTSSHSSSTMMANSTLTSLREIDVNITAPSLPAVVEKDVMGMPPLKRQHTTGSTAESKLPKKRGLRNTVAGAVGDRENLTLPNLGASVGAGGGIGRRLRSREGSGS</sequence>
<evidence type="ECO:0000256" key="1">
    <source>
        <dbReference type="ARBA" id="ARBA00004245"/>
    </source>
</evidence>
<dbReference type="GO" id="GO:0000073">
    <property type="term" value="P:initial mitotic spindle pole body separation"/>
    <property type="evidence" value="ECO:0007669"/>
    <property type="project" value="TreeGrafter"/>
</dbReference>
<dbReference type="InterPro" id="IPR047241">
    <property type="entry name" value="KIF11-like_kin_motor_dom"/>
</dbReference>
<dbReference type="GO" id="GO:0005524">
    <property type="term" value="F:ATP binding"/>
    <property type="evidence" value="ECO:0007669"/>
    <property type="project" value="UniProtKB-UniRule"/>
</dbReference>
<dbReference type="PRINTS" id="PR00380">
    <property type="entry name" value="KINESINHEAVY"/>
</dbReference>
<feature type="region of interest" description="Disordered" evidence="16">
    <location>
        <begin position="1"/>
        <end position="73"/>
    </location>
</feature>
<keyword evidence="4" id="KW-0132">Cell division</keyword>
<dbReference type="InterPro" id="IPR027417">
    <property type="entry name" value="P-loop_NTPase"/>
</dbReference>
<evidence type="ECO:0000256" key="6">
    <source>
        <dbReference type="ARBA" id="ARBA00022741"/>
    </source>
</evidence>
<protein>
    <recommendedName>
        <fullName evidence="17">Kinesin motor domain-containing protein</fullName>
    </recommendedName>
</protein>
<keyword evidence="5" id="KW-0493">Microtubule</keyword>
<dbReference type="GO" id="GO:0072686">
    <property type="term" value="C:mitotic spindle"/>
    <property type="evidence" value="ECO:0007669"/>
    <property type="project" value="TreeGrafter"/>
</dbReference>
<dbReference type="GO" id="GO:0008017">
    <property type="term" value="F:microtubule binding"/>
    <property type="evidence" value="ECO:0007669"/>
    <property type="project" value="InterPro"/>
</dbReference>
<dbReference type="PROSITE" id="PS00411">
    <property type="entry name" value="KINESIN_MOTOR_1"/>
    <property type="match status" value="1"/>
</dbReference>
<gene>
    <name evidence="18" type="ORF">FKW77_008039</name>
</gene>
<keyword evidence="9 15" id="KW-0175">Coiled coil</keyword>
<feature type="region of interest" description="Disordered" evidence="16">
    <location>
        <begin position="1120"/>
        <end position="1141"/>
    </location>
</feature>